<evidence type="ECO:0000313" key="2">
    <source>
        <dbReference type="Proteomes" id="UP000622580"/>
    </source>
</evidence>
<proteinExistence type="predicted"/>
<sequence>MTMKLVRDAKSLKTKALCSLRRGLSAFNSYEEDGRTTAVLLHLQHTCEMLIKAALVQKRVAIFDKKSATSLGFGKCLALAQAHCGVTPEEAGAMRAVDSLRDAEQHWFVVVAEQLLYMHAQALVTVIDTVLKRSFDDALINHLPTRVLPVSTTPPVNIEVLMDQEYAQITALLAPGRRARDEARGRIRALLAMEAHIVDEVNVSEKDIDRIEKAVRAKKAFPDVFPRLTALGTATEGEGIDVKVHFTKKHGAPVKFVPANDPGDAAAVRELDLQKKYHLTPAHLAKVVGLTTPKAAAVRAHLKIDDDQNCRHVFKFGKSKFPCFSDNAVTAMKAALTDVGMDAIWKARKG</sequence>
<name>A0A941HTV4_9CAUL</name>
<organism evidence="1 2">
    <name type="scientific">Phenylobacterium glaciei</name>
    <dbReference type="NCBI Taxonomy" id="2803784"/>
    <lineage>
        <taxon>Bacteria</taxon>
        <taxon>Pseudomonadati</taxon>
        <taxon>Pseudomonadota</taxon>
        <taxon>Alphaproteobacteria</taxon>
        <taxon>Caulobacterales</taxon>
        <taxon>Caulobacteraceae</taxon>
        <taxon>Phenylobacterium</taxon>
    </lineage>
</organism>
<reference evidence="1" key="1">
    <citation type="submission" date="2021-04" db="EMBL/GenBank/DDBJ databases">
        <title>Draft genome assembly of strain Phenylobacterium sp. 20VBR1 using MiniION and Illumina platforms.</title>
        <authorList>
            <person name="Thomas F.A."/>
            <person name="Krishnan K.P."/>
            <person name="Sinha R.K."/>
        </authorList>
    </citation>
    <scope>NUCLEOTIDE SEQUENCE</scope>
    <source>
        <strain evidence="1">20VBR1</strain>
    </source>
</reference>
<accession>A0A941HTV4</accession>
<gene>
    <name evidence="1" type="ORF">JKL49_01045</name>
</gene>
<comment type="caution">
    <text evidence="1">The sequence shown here is derived from an EMBL/GenBank/DDBJ whole genome shotgun (WGS) entry which is preliminary data.</text>
</comment>
<dbReference type="AlphaFoldDB" id="A0A941HTV4"/>
<evidence type="ECO:0000313" key="1">
    <source>
        <dbReference type="EMBL" id="MBR7617959.1"/>
    </source>
</evidence>
<keyword evidence="2" id="KW-1185">Reference proteome</keyword>
<dbReference type="RefSeq" id="WP_215337608.1">
    <property type="nucleotide sequence ID" value="NZ_JAGSGD010000001.1"/>
</dbReference>
<dbReference type="Proteomes" id="UP000622580">
    <property type="component" value="Unassembled WGS sequence"/>
</dbReference>
<protein>
    <submittedName>
        <fullName evidence="1">Uncharacterized protein</fullName>
    </submittedName>
</protein>
<dbReference type="EMBL" id="JAGSGD010000001">
    <property type="protein sequence ID" value="MBR7617959.1"/>
    <property type="molecule type" value="Genomic_DNA"/>
</dbReference>